<organism evidence="2">
    <name type="scientific">bioreactor metagenome</name>
    <dbReference type="NCBI Taxonomy" id="1076179"/>
    <lineage>
        <taxon>unclassified sequences</taxon>
        <taxon>metagenomes</taxon>
        <taxon>ecological metagenomes</taxon>
    </lineage>
</organism>
<keyword evidence="1" id="KW-0472">Membrane</keyword>
<comment type="caution">
    <text evidence="2">The sequence shown here is derived from an EMBL/GenBank/DDBJ whole genome shotgun (WGS) entry which is preliminary data.</text>
</comment>
<keyword evidence="1" id="KW-0812">Transmembrane</keyword>
<gene>
    <name evidence="2" type="ORF">SDC9_129970</name>
</gene>
<accession>A0A645D1B6</accession>
<proteinExistence type="predicted"/>
<evidence type="ECO:0000256" key="1">
    <source>
        <dbReference type="SAM" id="Phobius"/>
    </source>
</evidence>
<reference evidence="2" key="1">
    <citation type="submission" date="2019-08" db="EMBL/GenBank/DDBJ databases">
        <authorList>
            <person name="Kucharzyk K."/>
            <person name="Murdoch R.W."/>
            <person name="Higgins S."/>
            <person name="Loffler F."/>
        </authorList>
    </citation>
    <scope>NUCLEOTIDE SEQUENCE</scope>
</reference>
<keyword evidence="1" id="KW-1133">Transmembrane helix</keyword>
<sequence length="78" mass="8998">MDHRRYENALREYLSSYLEIWGLCPALPADEDLNDCLRDLHRQYMDAQADMRRDVRYIIEATSLLMNGVLAVPALAGV</sequence>
<name>A0A645D1B6_9ZZZZ</name>
<dbReference type="AlphaFoldDB" id="A0A645D1B6"/>
<dbReference type="EMBL" id="VSSQ01031847">
    <property type="protein sequence ID" value="MPM82908.1"/>
    <property type="molecule type" value="Genomic_DNA"/>
</dbReference>
<protein>
    <submittedName>
        <fullName evidence="2">Uncharacterized protein</fullName>
    </submittedName>
</protein>
<feature type="transmembrane region" description="Helical" evidence="1">
    <location>
        <begin position="57"/>
        <end position="76"/>
    </location>
</feature>
<evidence type="ECO:0000313" key="2">
    <source>
        <dbReference type="EMBL" id="MPM82908.1"/>
    </source>
</evidence>